<evidence type="ECO:0000259" key="9">
    <source>
        <dbReference type="PROSITE" id="PS50156"/>
    </source>
</evidence>
<feature type="transmembrane region" description="Helical" evidence="8">
    <location>
        <begin position="313"/>
        <end position="340"/>
    </location>
</feature>
<reference evidence="10" key="1">
    <citation type="submission" date="2018-11" db="EMBL/GenBank/DDBJ databases">
        <authorList>
            <person name="Alioto T."/>
            <person name="Alioto T."/>
        </authorList>
    </citation>
    <scope>NUCLEOTIDE SEQUENCE</scope>
</reference>
<evidence type="ECO:0000256" key="7">
    <source>
        <dbReference type="SAM" id="MobiDB-lite"/>
    </source>
</evidence>
<evidence type="ECO:0000256" key="5">
    <source>
        <dbReference type="ARBA" id="ARBA00023136"/>
    </source>
</evidence>
<feature type="transmembrane region" description="Helical" evidence="8">
    <location>
        <begin position="488"/>
        <end position="506"/>
    </location>
</feature>
<feature type="transmembrane region" description="Helical" evidence="8">
    <location>
        <begin position="811"/>
        <end position="834"/>
    </location>
</feature>
<dbReference type="InterPro" id="IPR003392">
    <property type="entry name" value="PTHD_SSD"/>
</dbReference>
<evidence type="ECO:0000256" key="6">
    <source>
        <dbReference type="ARBA" id="ARBA00023180"/>
    </source>
</evidence>
<gene>
    <name evidence="10" type="ORF">MGAL_10B006824</name>
</gene>
<feature type="transmembrane region" description="Helical" evidence="8">
    <location>
        <begin position="257"/>
        <end position="275"/>
    </location>
</feature>
<protein>
    <recommendedName>
        <fullName evidence="9">SSD domain-containing protein</fullName>
    </recommendedName>
</protein>
<dbReference type="InterPro" id="IPR000731">
    <property type="entry name" value="SSD"/>
</dbReference>
<comment type="caution">
    <text evidence="10">The sequence shown here is derived from an EMBL/GenBank/DDBJ whole genome shotgun (WGS) entry which is preliminary data.</text>
</comment>
<feature type="transmembrane region" description="Helical" evidence="8">
    <location>
        <begin position="736"/>
        <end position="754"/>
    </location>
</feature>
<feature type="transmembrane region" description="Helical" evidence="8">
    <location>
        <begin position="393"/>
        <end position="416"/>
    </location>
</feature>
<dbReference type="PANTHER" id="PTHR10796">
    <property type="entry name" value="PATCHED-RELATED"/>
    <property type="match status" value="1"/>
</dbReference>
<comment type="similarity">
    <text evidence="2">Belongs to the patched family.</text>
</comment>
<keyword evidence="3 8" id="KW-0812">Transmembrane</keyword>
<dbReference type="EMBL" id="UYJE01000187">
    <property type="protein sequence ID" value="VDH90997.1"/>
    <property type="molecule type" value="Genomic_DNA"/>
</dbReference>
<dbReference type="PANTHER" id="PTHR10796:SF92">
    <property type="entry name" value="PATCHED-RELATED, ISOFORM A"/>
    <property type="match status" value="1"/>
</dbReference>
<evidence type="ECO:0000256" key="8">
    <source>
        <dbReference type="SAM" id="Phobius"/>
    </source>
</evidence>
<dbReference type="PRINTS" id="PR00702">
    <property type="entry name" value="ACRIFLAVINRP"/>
</dbReference>
<comment type="subcellular location">
    <subcellularLocation>
        <location evidence="1">Membrane</location>
        <topology evidence="1">Multi-pass membrane protein</topology>
    </subcellularLocation>
</comment>
<dbReference type="Proteomes" id="UP000596742">
    <property type="component" value="Unassembled WGS sequence"/>
</dbReference>
<sequence>MVCLKCYSKVENFIGTKFESYAGFVCKWPWYFIIIPLVIDALLGIGFINLQSESSSERLFTPQNSQASKDRKTLQTIFSSSSSQNFNSLSKLDAEAYGDVIFEAKQGKNILSQQYISEIRSIVDTITSLTFSDTSGSTSNFSKICAISNNKCVIDGTVIFSAPFNASLHANSITYPGTGNTSLQGIFGNIVVSGGILTNASYIRLRFQLKQKSEDATKWFEAFKNKLQALSGNVTNIFYAHSESLDEELNANIGGDIIFFSLTFTLMIIYATSATTNNRCVSDRQNLAKAGVLGAALAILGSFGIVAGCGLEFVSIVATMPFLIIGIGVDDMFLLLSGLAETYDCKGPLEPEDRIKMTMRTSGVGITITSLTDLLAFLIGATSSFMSVRNFCIYTGVAVLFCYLNYITFFVGCMVIHERRVAGGLHCCTCQKISPKDTEPRTSILDGQPHSWMCTGSIPTTRDEVEGPLEKYPPRIISRIILKKPVKCIILLLFAAYLGISIWGATKFEQGLVLRDLVTDDSYYFRYSEVNTKYYSSRFPISITIPQTLKYSDENTWSKILSLQTKVQNAEGIVSDESINWLASFRNSSFYVNSSEVNFVTALRSNFLPDNPRFVDDVKFDSLNTTIVASRFYIFSNNVDKSSEQGKLMLRIRELVSSSKIPNAIAFSPAFIFFEQYVAILPNTLQTLGIAVAAIFVVTIIFLPHPVLVLFVTLTLAMIIVGLFGFMYFWDLTLSSITMIHIIMSVGFSVDFSAHVCHGFMDAGKSDRNEGAKGALIRAGGPIFNGAISSIIGIIMLSFSNSFIFKSFFKVMLLIILFGAAHSLFFLPVVLSILGPSFSNERDNELALSTKGDKEKTNSSIQGLNKSSKTDYTNKAYE</sequence>
<dbReference type="PROSITE" id="PS50156">
    <property type="entry name" value="SSD"/>
    <property type="match status" value="1"/>
</dbReference>
<dbReference type="GO" id="GO:0022857">
    <property type="term" value="F:transmembrane transporter activity"/>
    <property type="evidence" value="ECO:0007669"/>
    <property type="project" value="InterPro"/>
</dbReference>
<feature type="transmembrane region" description="Helical" evidence="8">
    <location>
        <begin position="361"/>
        <end position="381"/>
    </location>
</feature>
<feature type="region of interest" description="Disordered" evidence="7">
    <location>
        <begin position="846"/>
        <end position="878"/>
    </location>
</feature>
<accession>A0A8B6BJC4</accession>
<evidence type="ECO:0000256" key="3">
    <source>
        <dbReference type="ARBA" id="ARBA00022692"/>
    </source>
</evidence>
<keyword evidence="6" id="KW-0325">Glycoprotein</keyword>
<dbReference type="Pfam" id="PF02460">
    <property type="entry name" value="Patched"/>
    <property type="match status" value="1"/>
</dbReference>
<feature type="transmembrane region" description="Helical" evidence="8">
    <location>
        <begin position="708"/>
        <end position="730"/>
    </location>
</feature>
<feature type="transmembrane region" description="Helical" evidence="8">
    <location>
        <begin position="287"/>
        <end position="307"/>
    </location>
</feature>
<feature type="transmembrane region" description="Helical" evidence="8">
    <location>
        <begin position="685"/>
        <end position="703"/>
    </location>
</feature>
<dbReference type="OrthoDB" id="6510177at2759"/>
<dbReference type="GO" id="GO:0016020">
    <property type="term" value="C:membrane"/>
    <property type="evidence" value="ECO:0007669"/>
    <property type="project" value="UniProtKB-SubCell"/>
</dbReference>
<dbReference type="InterPro" id="IPR001036">
    <property type="entry name" value="Acrflvin-R"/>
</dbReference>
<feature type="compositionally biased region" description="Polar residues" evidence="7">
    <location>
        <begin position="858"/>
        <end position="878"/>
    </location>
</feature>
<dbReference type="Gene3D" id="1.20.1640.10">
    <property type="entry name" value="Multidrug efflux transporter AcrB transmembrane domain"/>
    <property type="match status" value="2"/>
</dbReference>
<keyword evidence="4 8" id="KW-1133">Transmembrane helix</keyword>
<keyword evidence="5 8" id="KW-0472">Membrane</keyword>
<evidence type="ECO:0000313" key="10">
    <source>
        <dbReference type="EMBL" id="VDH90997.1"/>
    </source>
</evidence>
<feature type="transmembrane region" description="Helical" evidence="8">
    <location>
        <begin position="28"/>
        <end position="50"/>
    </location>
</feature>
<evidence type="ECO:0000256" key="4">
    <source>
        <dbReference type="ARBA" id="ARBA00022989"/>
    </source>
</evidence>
<dbReference type="AlphaFoldDB" id="A0A8B6BJC4"/>
<feature type="compositionally biased region" description="Basic and acidic residues" evidence="7">
    <location>
        <begin position="846"/>
        <end position="857"/>
    </location>
</feature>
<proteinExistence type="inferred from homology"/>
<feature type="transmembrane region" description="Helical" evidence="8">
    <location>
        <begin position="775"/>
        <end position="799"/>
    </location>
</feature>
<name>A0A8B6BJC4_MYTGA</name>
<keyword evidence="11" id="KW-1185">Reference proteome</keyword>
<evidence type="ECO:0000313" key="11">
    <source>
        <dbReference type="Proteomes" id="UP000596742"/>
    </source>
</evidence>
<evidence type="ECO:0000256" key="1">
    <source>
        <dbReference type="ARBA" id="ARBA00004141"/>
    </source>
</evidence>
<evidence type="ECO:0000256" key="2">
    <source>
        <dbReference type="ARBA" id="ARBA00005585"/>
    </source>
</evidence>
<feature type="transmembrane region" description="Helical" evidence="8">
    <location>
        <begin position="186"/>
        <end position="205"/>
    </location>
</feature>
<organism evidence="10 11">
    <name type="scientific">Mytilus galloprovincialis</name>
    <name type="common">Mediterranean mussel</name>
    <dbReference type="NCBI Taxonomy" id="29158"/>
    <lineage>
        <taxon>Eukaryota</taxon>
        <taxon>Metazoa</taxon>
        <taxon>Spiralia</taxon>
        <taxon>Lophotrochozoa</taxon>
        <taxon>Mollusca</taxon>
        <taxon>Bivalvia</taxon>
        <taxon>Autobranchia</taxon>
        <taxon>Pteriomorphia</taxon>
        <taxon>Mytilida</taxon>
        <taxon>Mytiloidea</taxon>
        <taxon>Mytilidae</taxon>
        <taxon>Mytilinae</taxon>
        <taxon>Mytilus</taxon>
    </lineage>
</organism>
<dbReference type="InterPro" id="IPR051697">
    <property type="entry name" value="Patched_domain-protein"/>
</dbReference>
<feature type="domain" description="SSD" evidence="9">
    <location>
        <begin position="256"/>
        <end position="416"/>
    </location>
</feature>
<dbReference type="SUPFAM" id="SSF82866">
    <property type="entry name" value="Multidrug efflux transporter AcrB transmembrane domain"/>
    <property type="match status" value="2"/>
</dbReference>